<evidence type="ECO:0000256" key="6">
    <source>
        <dbReference type="ARBA" id="ARBA00022679"/>
    </source>
</evidence>
<dbReference type="OrthoDB" id="9761633at2"/>
<comment type="catalytic activity">
    <reaction evidence="8">
        <text>ADP-alpha-D-glucose + sn-glycerol 3-phosphate = 2-O-(alpha-D-glucopyranosyl)-sn-glycerol 3-phosphate + ADP + H(+)</text>
        <dbReference type="Rhea" id="RHEA:12881"/>
        <dbReference type="ChEBI" id="CHEBI:15378"/>
        <dbReference type="ChEBI" id="CHEBI:57498"/>
        <dbReference type="ChEBI" id="CHEBI:57597"/>
        <dbReference type="ChEBI" id="CHEBI:87089"/>
        <dbReference type="ChEBI" id="CHEBI:456216"/>
        <dbReference type="EC" id="2.4.1.213"/>
    </reaction>
</comment>
<dbReference type="FunFam" id="3.40.50.2000:FF:000010">
    <property type="entry name" value="Alpha,alpha-trehalose-phosphate synthase"/>
    <property type="match status" value="1"/>
</dbReference>
<keyword evidence="5" id="KW-0328">Glycosyltransferase</keyword>
<dbReference type="GO" id="GO:0005829">
    <property type="term" value="C:cytosol"/>
    <property type="evidence" value="ECO:0007669"/>
    <property type="project" value="TreeGrafter"/>
</dbReference>
<dbReference type="STRING" id="320787.CA2015_3288"/>
<protein>
    <recommendedName>
        <fullName evidence="11">Alpha,alpha-trehalose-phosphate synthase</fullName>
        <ecNumber evidence="11">2.4.1.15</ecNumber>
    </recommendedName>
</protein>
<dbReference type="PANTHER" id="PTHR10788:SF106">
    <property type="entry name" value="BCDNA.GH08860"/>
    <property type="match status" value="1"/>
</dbReference>
<evidence type="ECO:0000256" key="11">
    <source>
        <dbReference type="NCBIfam" id="TIGR02400"/>
    </source>
</evidence>
<dbReference type="EMBL" id="CP012040">
    <property type="protein sequence ID" value="AKP52680.1"/>
    <property type="molecule type" value="Genomic_DNA"/>
</dbReference>
<dbReference type="GO" id="GO:0003825">
    <property type="term" value="F:alpha,alpha-trehalose-phosphate synthase (UDP-forming) activity"/>
    <property type="evidence" value="ECO:0007669"/>
    <property type="project" value="UniProtKB-UniRule"/>
</dbReference>
<dbReference type="NCBIfam" id="NF011071">
    <property type="entry name" value="PRK14501.1"/>
    <property type="match status" value="1"/>
</dbReference>
<dbReference type="Pfam" id="PF00982">
    <property type="entry name" value="Glyco_transf_20"/>
    <property type="match status" value="1"/>
</dbReference>
<evidence type="ECO:0000256" key="3">
    <source>
        <dbReference type="ARBA" id="ARBA00008799"/>
    </source>
</evidence>
<evidence type="ECO:0000256" key="4">
    <source>
        <dbReference type="ARBA" id="ARBA00011881"/>
    </source>
</evidence>
<dbReference type="AlphaFoldDB" id="A0A0H4PI15"/>
<keyword evidence="6" id="KW-0808">Transferase</keyword>
<comment type="catalytic activity">
    <reaction evidence="7">
        <text>D-glucose 6-phosphate + UDP-alpha-D-glucose = alpha,alpha-trehalose 6-phosphate + UDP + H(+)</text>
        <dbReference type="Rhea" id="RHEA:18889"/>
        <dbReference type="ChEBI" id="CHEBI:15378"/>
        <dbReference type="ChEBI" id="CHEBI:58223"/>
        <dbReference type="ChEBI" id="CHEBI:58429"/>
        <dbReference type="ChEBI" id="CHEBI:58885"/>
        <dbReference type="ChEBI" id="CHEBI:61548"/>
        <dbReference type="EC" id="2.4.1.15"/>
    </reaction>
</comment>
<dbReference type="PATRIC" id="fig|320787.5.peg.3590"/>
<accession>A0A0H4PI15</accession>
<dbReference type="GO" id="GO:0004805">
    <property type="term" value="F:trehalose-phosphatase activity"/>
    <property type="evidence" value="ECO:0007669"/>
    <property type="project" value="TreeGrafter"/>
</dbReference>
<dbReference type="EC" id="2.4.1.15" evidence="11"/>
<proteinExistence type="inferred from homology"/>
<dbReference type="InterPro" id="IPR036412">
    <property type="entry name" value="HAD-like_sf"/>
</dbReference>
<comment type="pathway">
    <text evidence="1">Glycan biosynthesis; trehalose biosynthesis.</text>
</comment>
<dbReference type="Gene3D" id="3.40.50.1000">
    <property type="entry name" value="HAD superfamily/HAD-like"/>
    <property type="match status" value="1"/>
</dbReference>
<dbReference type="Gene3D" id="3.40.50.2000">
    <property type="entry name" value="Glycogen Phosphorylase B"/>
    <property type="match status" value="2"/>
</dbReference>
<organism evidence="12 13">
    <name type="scientific">Cyclobacterium amurskyense</name>
    <dbReference type="NCBI Taxonomy" id="320787"/>
    <lineage>
        <taxon>Bacteria</taxon>
        <taxon>Pseudomonadati</taxon>
        <taxon>Bacteroidota</taxon>
        <taxon>Cytophagia</taxon>
        <taxon>Cytophagales</taxon>
        <taxon>Cyclobacteriaceae</taxon>
        <taxon>Cyclobacterium</taxon>
    </lineage>
</organism>
<evidence type="ECO:0000256" key="1">
    <source>
        <dbReference type="ARBA" id="ARBA00005199"/>
    </source>
</evidence>
<comment type="similarity">
    <text evidence="3">Belongs to the glycosyltransferase 20 family.</text>
</comment>
<dbReference type="InterPro" id="IPR003337">
    <property type="entry name" value="Trehalose_PPase"/>
</dbReference>
<dbReference type="PANTHER" id="PTHR10788">
    <property type="entry name" value="TREHALOSE-6-PHOSPHATE SYNTHASE"/>
    <property type="match status" value="1"/>
</dbReference>
<dbReference type="CDD" id="cd01627">
    <property type="entry name" value="HAD_TPP"/>
    <property type="match status" value="1"/>
</dbReference>
<evidence type="ECO:0000256" key="9">
    <source>
        <dbReference type="ARBA" id="ARBA00055920"/>
    </source>
</evidence>
<comment type="pathway">
    <text evidence="10">Glycan metabolism; glucosylglycerol biosynthesis.</text>
</comment>
<dbReference type="NCBIfam" id="TIGR01484">
    <property type="entry name" value="HAD-SF-IIB"/>
    <property type="match status" value="1"/>
</dbReference>
<dbReference type="UniPathway" id="UPA00299"/>
<dbReference type="InterPro" id="IPR023214">
    <property type="entry name" value="HAD_sf"/>
</dbReference>
<dbReference type="NCBIfam" id="TIGR02400">
    <property type="entry name" value="trehalose_OtsA"/>
    <property type="match status" value="1"/>
</dbReference>
<evidence type="ECO:0000313" key="12">
    <source>
        <dbReference type="EMBL" id="AKP52680.1"/>
    </source>
</evidence>
<evidence type="ECO:0000313" key="13">
    <source>
        <dbReference type="Proteomes" id="UP000036520"/>
    </source>
</evidence>
<evidence type="ECO:0000256" key="2">
    <source>
        <dbReference type="ARBA" id="ARBA00006330"/>
    </source>
</evidence>
<dbReference type="KEGG" id="camu:CA2015_3288"/>
<evidence type="ECO:0000256" key="10">
    <source>
        <dbReference type="ARBA" id="ARBA00060702"/>
    </source>
</evidence>
<sequence length="724" mass="83704">MSKTIIVSNRLPISLQHKNGKFEFKPSAGGLATGLGSIYKEGENIWIGWPGNDVEDEGQRLEVVDELKKLKMAPVFLTKKDVELYYEGFSNETIWPAFHYFTQHINYEDEYWDAYWQVNKKFCDAILAKANEDDTIWVHDYQLLLLPMMLRKALPNATIAFFQHIPFPSYEIIRMLPWRKQMLEGMVGADLIGFHTYDDMRHFLSAVGRILGLSNESGFIQADNRLINVDAFPMGIDYDKFEQAALSPKTKEYVKKFKKTLGDQKLLITIDRLDYSKGIPNRIKVFERLLDEHPEYRGKVSMIMVVVPSRDQVKSYQALKEEIDTLVGHINSKFSTLNWVPIHYFYRSFPFNELSAFYSMSDIALVTPLRDGMNLVCKEFVASKTNQRGVLILSEMAGASKELVDSILVNPNDQEGVTSAIVEALSMDEEEQEVRMISMQSSLKKYDIFQWVKVFMDRLKFVKEKQADLESKALDKKIINQMKVAFKTAKKPLLLLDYDGTLVGFKGRPQDAFPDEELKVLVAALAEQCQTVIISGRDKETLGEWFKGQKVDMIAEHGVWLKRKDQKEDWILYAEVDDSWKEDIRKVMEYYVLRTPGALIEEKHHSLVWHYRKVESGLGDLRMRELFSHLKYMARGHNLQVLEGNKVLEIKRPDINKGRAATAMMKGEDYDFIMALGDDWTDEDTFKAMPKNAYTIRVGYTYTQANYNIKNPLEVRELLKTLVE</sequence>
<keyword evidence="13" id="KW-1185">Reference proteome</keyword>
<comment type="subunit">
    <text evidence="4">Homotetramer.</text>
</comment>
<dbReference type="GO" id="GO:0005992">
    <property type="term" value="P:trehalose biosynthetic process"/>
    <property type="evidence" value="ECO:0007669"/>
    <property type="project" value="UniProtKB-UniRule"/>
</dbReference>
<dbReference type="Gene3D" id="3.30.70.1020">
    <property type="entry name" value="Trehalose-6-phosphate phosphatase related protein, domain 2"/>
    <property type="match status" value="1"/>
</dbReference>
<dbReference type="GO" id="GO:0033828">
    <property type="term" value="F:glucosylglycerol-phosphate synthase activity"/>
    <property type="evidence" value="ECO:0007669"/>
    <property type="project" value="UniProtKB-EC"/>
</dbReference>
<dbReference type="InterPro" id="IPR006379">
    <property type="entry name" value="HAD-SF_hydro_IIB"/>
</dbReference>
<gene>
    <name evidence="12" type="ORF">CA2015_3288</name>
</gene>
<comment type="similarity">
    <text evidence="2">In the C-terminal section; belongs to the trehalose phosphatase family.</text>
</comment>
<dbReference type="RefSeq" id="WP_048642871.1">
    <property type="nucleotide sequence ID" value="NZ_CAXBGM010000064.1"/>
</dbReference>
<dbReference type="SUPFAM" id="SSF53756">
    <property type="entry name" value="UDP-Glycosyltransferase/glycogen phosphorylase"/>
    <property type="match status" value="1"/>
</dbReference>
<dbReference type="InterPro" id="IPR012766">
    <property type="entry name" value="Trehalose_OtsA"/>
</dbReference>
<name>A0A0H4PI15_9BACT</name>
<dbReference type="Proteomes" id="UP000036520">
    <property type="component" value="Chromosome"/>
</dbReference>
<dbReference type="InterPro" id="IPR001830">
    <property type="entry name" value="Glyco_trans_20"/>
</dbReference>
<reference evidence="12 13" key="1">
    <citation type="submission" date="2015-07" db="EMBL/GenBank/DDBJ databases">
        <authorList>
            <person name="Kim K.M."/>
        </authorList>
    </citation>
    <scope>NUCLEOTIDE SEQUENCE [LARGE SCALE GENOMIC DNA]</scope>
    <source>
        <strain evidence="12 13">KCTC 12363</strain>
    </source>
</reference>
<evidence type="ECO:0000256" key="7">
    <source>
        <dbReference type="ARBA" id="ARBA00048039"/>
    </source>
</evidence>
<dbReference type="Pfam" id="PF02358">
    <property type="entry name" value="Trehalose_PPase"/>
    <property type="match status" value="1"/>
</dbReference>
<dbReference type="SUPFAM" id="SSF56784">
    <property type="entry name" value="HAD-like"/>
    <property type="match status" value="1"/>
</dbReference>
<dbReference type="NCBIfam" id="TIGR00685">
    <property type="entry name" value="T6PP"/>
    <property type="match status" value="1"/>
</dbReference>
<evidence type="ECO:0000256" key="5">
    <source>
        <dbReference type="ARBA" id="ARBA00022676"/>
    </source>
</evidence>
<dbReference type="CDD" id="cd03788">
    <property type="entry name" value="GT20_TPS"/>
    <property type="match status" value="1"/>
</dbReference>
<evidence type="ECO:0000256" key="8">
    <source>
        <dbReference type="ARBA" id="ARBA00052754"/>
    </source>
</evidence>
<comment type="function">
    <text evidence="9">Involved in salt tolerance by producing GG-phosphate from ADP-glucose and glycerol-3-phosphate (G3P), an intermediate in the synthesis of the osmolyte glucosylglycerol (GG).</text>
</comment>